<proteinExistence type="predicted"/>
<reference evidence="1 2" key="1">
    <citation type="journal article" date="2017" name="Front. Microbiol.">
        <title>New Insights into the Diversity of the Genus Faecalibacterium.</title>
        <authorList>
            <person name="Benevides L."/>
            <person name="Burman S."/>
            <person name="Martin R."/>
            <person name="Robert V."/>
            <person name="Thomas M."/>
            <person name="Miquel S."/>
            <person name="Chain F."/>
            <person name="Sokol H."/>
            <person name="Bermudez-Humaran L.G."/>
            <person name="Morrison M."/>
            <person name="Langella P."/>
            <person name="Azevedo V.A."/>
            <person name="Chatel J.M."/>
            <person name="Soares S."/>
        </authorList>
    </citation>
    <scope>NUCLEOTIDE SEQUENCE [LARGE SCALE GENOMIC DNA]</scope>
    <source>
        <strain evidence="1 2">CNCM I 4575</strain>
    </source>
</reference>
<comment type="caution">
    <text evidence="1">The sequence shown here is derived from an EMBL/GenBank/DDBJ whole genome shotgun (WGS) entry which is preliminary data.</text>
</comment>
<dbReference type="Gene3D" id="3.10.129.130">
    <property type="match status" value="1"/>
</dbReference>
<dbReference type="NCBIfam" id="NF047359">
    <property type="entry name" value="CptIN"/>
    <property type="match status" value="1"/>
</dbReference>
<protein>
    <submittedName>
        <fullName evidence="1">Uncharacterized protein</fullName>
    </submittedName>
</protein>
<dbReference type="RefSeq" id="WP_097840107.1">
    <property type="nucleotide sequence ID" value="NZ_NMTY01000031.1"/>
</dbReference>
<dbReference type="Proteomes" id="UP000220005">
    <property type="component" value="Unassembled WGS sequence"/>
</dbReference>
<organism evidence="1 2">
    <name type="scientific">Faecalibacterium prausnitzii</name>
    <dbReference type="NCBI Taxonomy" id="853"/>
    <lineage>
        <taxon>Bacteria</taxon>
        <taxon>Bacillati</taxon>
        <taxon>Bacillota</taxon>
        <taxon>Clostridia</taxon>
        <taxon>Eubacteriales</taxon>
        <taxon>Oscillospiraceae</taxon>
        <taxon>Faecalibacterium</taxon>
    </lineage>
</organism>
<evidence type="ECO:0000313" key="1">
    <source>
        <dbReference type="EMBL" id="PDX80347.1"/>
    </source>
</evidence>
<dbReference type="InterPro" id="IPR053735">
    <property type="entry name" value="Type_III_TA_endoRNase"/>
</dbReference>
<evidence type="ECO:0000313" key="2">
    <source>
        <dbReference type="Proteomes" id="UP000220005"/>
    </source>
</evidence>
<dbReference type="CDD" id="cd17492">
    <property type="entry name" value="toxin_CptN"/>
    <property type="match status" value="1"/>
</dbReference>
<dbReference type="EMBL" id="NMTY01000031">
    <property type="protein sequence ID" value="PDX80347.1"/>
    <property type="molecule type" value="Genomic_DNA"/>
</dbReference>
<dbReference type="InterPro" id="IPR058108">
    <property type="entry name" value="CptIN-like"/>
</dbReference>
<dbReference type="AlphaFoldDB" id="A0A2A7AMG7"/>
<accession>A0A2A7AMG7</accession>
<sequence>MLDAQLYFLSDQYYIDFPDDKLMQNKDMIDGIRRSRPCFLAFPDSKNPSIYWLVPISSRYEKYQKIAQSKIEKYGRCNTIRFGTVLGRNAAFLIQNMCPVTEFYLTAYIDKNKVPIRLDDRIVEDVTKNAREVLAIARRGAKVIFPDVFKLYQELEKTL</sequence>
<name>A0A2A7AMG7_9FIRM</name>
<gene>
    <name evidence="1" type="ORF">CGS58_12720</name>
</gene>